<organism evidence="1 2">
    <name type="scientific">Lysinibacillus alkalisoli</name>
    <dbReference type="NCBI Taxonomy" id="1911548"/>
    <lineage>
        <taxon>Bacteria</taxon>
        <taxon>Bacillati</taxon>
        <taxon>Bacillota</taxon>
        <taxon>Bacilli</taxon>
        <taxon>Bacillales</taxon>
        <taxon>Bacillaceae</taxon>
        <taxon>Lysinibacillus</taxon>
    </lineage>
</organism>
<keyword evidence="2" id="KW-1185">Reference proteome</keyword>
<evidence type="ECO:0000313" key="1">
    <source>
        <dbReference type="EMBL" id="GGG11658.1"/>
    </source>
</evidence>
<comment type="caution">
    <text evidence="1">The sequence shown here is derived from an EMBL/GenBank/DDBJ whole genome shotgun (WGS) entry which is preliminary data.</text>
</comment>
<dbReference type="AlphaFoldDB" id="A0A917D6R0"/>
<reference evidence="1" key="1">
    <citation type="journal article" date="2014" name="Int. J. Syst. Evol. Microbiol.">
        <title>Complete genome sequence of Corynebacterium casei LMG S-19264T (=DSM 44701T), isolated from a smear-ripened cheese.</title>
        <authorList>
            <consortium name="US DOE Joint Genome Institute (JGI-PGF)"/>
            <person name="Walter F."/>
            <person name="Albersmeier A."/>
            <person name="Kalinowski J."/>
            <person name="Ruckert C."/>
        </authorList>
    </citation>
    <scope>NUCLEOTIDE SEQUENCE</scope>
    <source>
        <strain evidence="1">CGMCC 1.15760</strain>
    </source>
</reference>
<dbReference type="RefSeq" id="WP_188613189.1">
    <property type="nucleotide sequence ID" value="NZ_BMJT01000001.1"/>
</dbReference>
<reference evidence="1" key="2">
    <citation type="submission" date="2020-09" db="EMBL/GenBank/DDBJ databases">
        <authorList>
            <person name="Sun Q."/>
            <person name="Zhou Y."/>
        </authorList>
    </citation>
    <scope>NUCLEOTIDE SEQUENCE</scope>
    <source>
        <strain evidence="1">CGMCC 1.15760</strain>
    </source>
</reference>
<sequence>MRITTSAVQPERLVQTEERKRLQLRKEAEGAYKKQAQYFQPAKNAALAELQQLLQGNSVKDKIVQPNEPKVAHLPSEQLVEDEQKPKVSDDTLAILESIRQAALAPKNPTAQDLKVAESAVSQIAQTKIIEQESKELDDTVHVPERFTKDVVRDAQRETIFGRNLEDVMHTRLFNKAIQTYATTYQMVANGYKSFQEPKFSQIA</sequence>
<name>A0A917D6R0_9BACI</name>
<dbReference type="EMBL" id="BMJT01000001">
    <property type="protein sequence ID" value="GGG11658.1"/>
    <property type="molecule type" value="Genomic_DNA"/>
</dbReference>
<proteinExistence type="predicted"/>
<evidence type="ECO:0000313" key="2">
    <source>
        <dbReference type="Proteomes" id="UP000616608"/>
    </source>
</evidence>
<accession>A0A917D6R0</accession>
<protein>
    <submittedName>
        <fullName evidence="1">Uncharacterized protein</fullName>
    </submittedName>
</protein>
<gene>
    <name evidence="1" type="ORF">GCM10007425_02470</name>
</gene>
<dbReference type="Proteomes" id="UP000616608">
    <property type="component" value="Unassembled WGS sequence"/>
</dbReference>